<dbReference type="Pfam" id="PF00582">
    <property type="entry name" value="Usp"/>
    <property type="match status" value="1"/>
</dbReference>
<evidence type="ECO:0000256" key="1">
    <source>
        <dbReference type="ARBA" id="ARBA00008791"/>
    </source>
</evidence>
<evidence type="ECO:0000259" key="2">
    <source>
        <dbReference type="Pfam" id="PF00582"/>
    </source>
</evidence>
<dbReference type="InterPro" id="IPR006015">
    <property type="entry name" value="Universal_stress_UspA"/>
</dbReference>
<comment type="similarity">
    <text evidence="1">Belongs to the universal stress protein A family.</text>
</comment>
<gene>
    <name evidence="3" type="ORF">GCM10010832_02240</name>
</gene>
<feature type="domain" description="UspA" evidence="2">
    <location>
        <begin position="2"/>
        <end position="132"/>
    </location>
</feature>
<protein>
    <recommendedName>
        <fullName evidence="2">UspA domain-containing protein</fullName>
    </recommendedName>
</protein>
<accession>A0ABQ1SBF1</accession>
<dbReference type="Gene3D" id="3.40.50.12370">
    <property type="match status" value="1"/>
</dbReference>
<dbReference type="EMBL" id="BMGM01000001">
    <property type="protein sequence ID" value="GGE25047.1"/>
    <property type="molecule type" value="Genomic_DNA"/>
</dbReference>
<dbReference type="PRINTS" id="PR01438">
    <property type="entry name" value="UNVRSLSTRESS"/>
</dbReference>
<sequence>MNILMLTDFSTNARHAHQYALELYKDHDVNFFLLHIKKPCLNSQKCSGKCKLGLHQKLMSDAKDLVKINQQAPPKAVLVEGSFIEEIRAAVIKHNIDILVIGAKGKSAKNQNAIGSYTQAIATKVKCPALIVFENTSVVKPTSALFPVNYTDALYPACLNKLKNLPVWKGLSLKILELKPLTTAEHLVLSSKQILENTLKKQSFEFINLAKQEDSVTKEATNFDLLVFAAKNLSVGNKVFSELKQNKEALHFKTPLFILHA</sequence>
<reference evidence="4" key="1">
    <citation type="journal article" date="2019" name="Int. J. Syst. Evol. Microbiol.">
        <title>The Global Catalogue of Microorganisms (GCM) 10K type strain sequencing project: providing services to taxonomists for standard genome sequencing and annotation.</title>
        <authorList>
            <consortium name="The Broad Institute Genomics Platform"/>
            <consortium name="The Broad Institute Genome Sequencing Center for Infectious Disease"/>
            <person name="Wu L."/>
            <person name="Ma J."/>
        </authorList>
    </citation>
    <scope>NUCLEOTIDE SEQUENCE [LARGE SCALE GENOMIC DNA]</scope>
    <source>
        <strain evidence="4">CGMCC 1.12931</strain>
    </source>
</reference>
<comment type="caution">
    <text evidence="3">The sequence shown here is derived from an EMBL/GenBank/DDBJ whole genome shotgun (WGS) entry which is preliminary data.</text>
</comment>
<dbReference type="SUPFAM" id="SSF52402">
    <property type="entry name" value="Adenine nucleotide alpha hydrolases-like"/>
    <property type="match status" value="1"/>
</dbReference>
<keyword evidence="4" id="KW-1185">Reference proteome</keyword>
<organism evidence="3 4">
    <name type="scientific">Psychroflexus planctonicus</name>
    <dbReference type="NCBI Taxonomy" id="1526575"/>
    <lineage>
        <taxon>Bacteria</taxon>
        <taxon>Pseudomonadati</taxon>
        <taxon>Bacteroidota</taxon>
        <taxon>Flavobacteriia</taxon>
        <taxon>Flavobacteriales</taxon>
        <taxon>Flavobacteriaceae</taxon>
        <taxon>Psychroflexus</taxon>
    </lineage>
</organism>
<dbReference type="CDD" id="cd00293">
    <property type="entry name" value="USP-like"/>
    <property type="match status" value="1"/>
</dbReference>
<name>A0ABQ1SBF1_9FLAO</name>
<dbReference type="RefSeq" id="WP_188457234.1">
    <property type="nucleotide sequence ID" value="NZ_BMGM01000001.1"/>
</dbReference>
<dbReference type="Proteomes" id="UP000599179">
    <property type="component" value="Unassembled WGS sequence"/>
</dbReference>
<dbReference type="InterPro" id="IPR006016">
    <property type="entry name" value="UspA"/>
</dbReference>
<evidence type="ECO:0000313" key="4">
    <source>
        <dbReference type="Proteomes" id="UP000599179"/>
    </source>
</evidence>
<evidence type="ECO:0000313" key="3">
    <source>
        <dbReference type="EMBL" id="GGE25047.1"/>
    </source>
</evidence>
<proteinExistence type="inferred from homology"/>